<proteinExistence type="predicted"/>
<gene>
    <name evidence="2" type="ORF">G3M58_04575</name>
</gene>
<protein>
    <submittedName>
        <fullName evidence="2">Amino acid adenylation domain-containing protein</fullName>
    </submittedName>
</protein>
<evidence type="ECO:0000313" key="2">
    <source>
        <dbReference type="EMBL" id="NEE05705.1"/>
    </source>
</evidence>
<dbReference type="InterPro" id="IPR042099">
    <property type="entry name" value="ANL_N_sf"/>
</dbReference>
<dbReference type="SUPFAM" id="SSF56801">
    <property type="entry name" value="Acetyl-CoA synthetase-like"/>
    <property type="match status" value="1"/>
</dbReference>
<name>A0A6G3WJL0_9ACTN</name>
<dbReference type="AlphaFoldDB" id="A0A6G3WJL0"/>
<evidence type="ECO:0000259" key="1">
    <source>
        <dbReference type="Pfam" id="PF00501"/>
    </source>
</evidence>
<accession>A0A6G3WJL0</accession>
<dbReference type="GO" id="GO:0044550">
    <property type="term" value="P:secondary metabolite biosynthetic process"/>
    <property type="evidence" value="ECO:0007669"/>
    <property type="project" value="TreeGrafter"/>
</dbReference>
<dbReference type="GO" id="GO:0043041">
    <property type="term" value="P:amino acid activation for nonribosomal peptide biosynthetic process"/>
    <property type="evidence" value="ECO:0007669"/>
    <property type="project" value="TreeGrafter"/>
</dbReference>
<organism evidence="2">
    <name type="scientific">Streptomyces sp. SID7499</name>
    <dbReference type="NCBI Taxonomy" id="2706086"/>
    <lineage>
        <taxon>Bacteria</taxon>
        <taxon>Bacillati</taxon>
        <taxon>Actinomycetota</taxon>
        <taxon>Actinomycetes</taxon>
        <taxon>Kitasatosporales</taxon>
        <taxon>Streptomycetaceae</taxon>
        <taxon>Streptomyces</taxon>
    </lineage>
</organism>
<reference evidence="2" key="1">
    <citation type="submission" date="2020-01" db="EMBL/GenBank/DDBJ databases">
        <title>Insect and environment-associated Actinomycetes.</title>
        <authorList>
            <person name="Currrie C."/>
            <person name="Chevrette M."/>
            <person name="Carlson C."/>
            <person name="Stubbendieck R."/>
            <person name="Wendt-Pienkowski E."/>
        </authorList>
    </citation>
    <scope>NUCLEOTIDE SEQUENCE</scope>
    <source>
        <strain evidence="2">SID7499</strain>
    </source>
</reference>
<dbReference type="Pfam" id="PF00501">
    <property type="entry name" value="AMP-binding"/>
    <property type="match status" value="1"/>
</dbReference>
<dbReference type="EMBL" id="JAAGMN010000452">
    <property type="protein sequence ID" value="NEE05705.1"/>
    <property type="molecule type" value="Genomic_DNA"/>
</dbReference>
<sequence>ATLDDGDPLTVESLRRSPTTFLKATPSHLSLLEALPEEFSPTRELMLGGELLLGGSLTEWRERHPEANIYNGYGPTETTVNCTQYVIGAGEPVDSGPLPIGDPMPNTWLYVL</sequence>
<dbReference type="GO" id="GO:0005829">
    <property type="term" value="C:cytosol"/>
    <property type="evidence" value="ECO:0007669"/>
    <property type="project" value="TreeGrafter"/>
</dbReference>
<feature type="non-terminal residue" evidence="2">
    <location>
        <position position="112"/>
    </location>
</feature>
<feature type="domain" description="AMP-dependent synthetase/ligase" evidence="1">
    <location>
        <begin position="10"/>
        <end position="112"/>
    </location>
</feature>
<dbReference type="InterPro" id="IPR000873">
    <property type="entry name" value="AMP-dep_synth/lig_dom"/>
</dbReference>
<dbReference type="PANTHER" id="PTHR45527:SF1">
    <property type="entry name" value="FATTY ACID SYNTHASE"/>
    <property type="match status" value="1"/>
</dbReference>
<dbReference type="GO" id="GO:0031177">
    <property type="term" value="F:phosphopantetheine binding"/>
    <property type="evidence" value="ECO:0007669"/>
    <property type="project" value="TreeGrafter"/>
</dbReference>
<dbReference type="Gene3D" id="3.40.50.12780">
    <property type="entry name" value="N-terminal domain of ligase-like"/>
    <property type="match status" value="1"/>
</dbReference>
<feature type="non-terminal residue" evidence="2">
    <location>
        <position position="1"/>
    </location>
</feature>
<comment type="caution">
    <text evidence="2">The sequence shown here is derived from an EMBL/GenBank/DDBJ whole genome shotgun (WGS) entry which is preliminary data.</text>
</comment>
<dbReference type="PANTHER" id="PTHR45527">
    <property type="entry name" value="NONRIBOSOMAL PEPTIDE SYNTHETASE"/>
    <property type="match status" value="1"/>
</dbReference>